<evidence type="ECO:0000256" key="11">
    <source>
        <dbReference type="ARBA" id="ARBA00023447"/>
    </source>
</evidence>
<comment type="caution">
    <text evidence="15">The sequence shown here is derived from an EMBL/GenBank/DDBJ whole genome shotgun (WGS) entry which is preliminary data.</text>
</comment>
<name>A0A0R1ZAU6_9LACO</name>
<accession>A0A0R1ZAU6</accession>
<dbReference type="Proteomes" id="UP000051291">
    <property type="component" value="Unassembled WGS sequence"/>
</dbReference>
<keyword evidence="6 13" id="KW-0227">DNA damage</keyword>
<feature type="binding site" evidence="13">
    <location>
        <position position="102"/>
    </location>
    <ligand>
        <name>Mg(2+)</name>
        <dbReference type="ChEBI" id="CHEBI:18420"/>
    </ligand>
</feature>
<evidence type="ECO:0000256" key="5">
    <source>
        <dbReference type="ARBA" id="ARBA00022759"/>
    </source>
</evidence>
<keyword evidence="5 13" id="KW-0255">Endonuclease</keyword>
<dbReference type="HAMAP" id="MF_00130">
    <property type="entry name" value="RecU"/>
    <property type="match status" value="1"/>
</dbReference>
<gene>
    <name evidence="13" type="primary">recU</name>
    <name evidence="15" type="ORF">FC64_GL001095</name>
</gene>
<dbReference type="CDD" id="cd22354">
    <property type="entry name" value="RecU-like"/>
    <property type="match status" value="1"/>
</dbReference>
<feature type="binding site" evidence="13">
    <location>
        <position position="100"/>
    </location>
    <ligand>
        <name>Mg(2+)</name>
        <dbReference type="ChEBI" id="CHEBI:18420"/>
    </ligand>
</feature>
<keyword evidence="9 13" id="KW-0233">DNA recombination</keyword>
<feature type="binding site" evidence="13">
    <location>
        <position position="134"/>
    </location>
    <ligand>
        <name>Mg(2+)</name>
        <dbReference type="ChEBI" id="CHEBI:18420"/>
    </ligand>
</feature>
<dbReference type="Pfam" id="PF03838">
    <property type="entry name" value="RecU"/>
    <property type="match status" value="1"/>
</dbReference>
<dbReference type="InterPro" id="IPR011335">
    <property type="entry name" value="Restrct_endonuc-II-like"/>
</dbReference>
<dbReference type="STRING" id="1423820.FC64_GL001095"/>
<comment type="subcellular location">
    <subcellularLocation>
        <location evidence="1 13">Cytoplasm</location>
    </subcellularLocation>
</comment>
<evidence type="ECO:0000256" key="4">
    <source>
        <dbReference type="ARBA" id="ARBA00022723"/>
    </source>
</evidence>
<reference evidence="15 16" key="1">
    <citation type="journal article" date="2015" name="Genome Announc.">
        <title>Expanding the biotechnology potential of lactobacilli through comparative genomics of 213 strains and associated genera.</title>
        <authorList>
            <person name="Sun Z."/>
            <person name="Harris H.M."/>
            <person name="McCann A."/>
            <person name="Guo C."/>
            <person name="Argimon S."/>
            <person name="Zhang W."/>
            <person name="Yang X."/>
            <person name="Jeffery I.B."/>
            <person name="Cooney J.C."/>
            <person name="Kagawa T.F."/>
            <person name="Liu W."/>
            <person name="Song Y."/>
            <person name="Salvetti E."/>
            <person name="Wrobel A."/>
            <person name="Rasinkangas P."/>
            <person name="Parkhill J."/>
            <person name="Rea M.C."/>
            <person name="O'Sullivan O."/>
            <person name="Ritari J."/>
            <person name="Douillard F.P."/>
            <person name="Paul Ross R."/>
            <person name="Yang R."/>
            <person name="Briner A.E."/>
            <person name="Felis G.E."/>
            <person name="de Vos W.M."/>
            <person name="Barrangou R."/>
            <person name="Klaenhammer T.R."/>
            <person name="Caufield P.W."/>
            <person name="Cui Y."/>
            <person name="Zhang H."/>
            <person name="O'Toole P.W."/>
        </authorList>
    </citation>
    <scope>NUCLEOTIDE SEQUENCE [LARGE SCALE GENOMIC DNA]</scope>
    <source>
        <strain evidence="15 16">DSM 20653</strain>
    </source>
</reference>
<keyword evidence="3 13" id="KW-0540">Nuclease</keyword>
<comment type="catalytic activity">
    <reaction evidence="13">
        <text>Endonucleolytic cleavage at a junction such as a reciprocal single-stranded crossover between two homologous DNA duplexes (Holliday junction).</text>
        <dbReference type="EC" id="3.1.21.10"/>
    </reaction>
</comment>
<dbReference type="EMBL" id="AYYZ01000029">
    <property type="protein sequence ID" value="KRM51902.1"/>
    <property type="molecule type" value="Genomic_DNA"/>
</dbReference>
<dbReference type="GO" id="GO:0008821">
    <property type="term" value="F:crossover junction DNA endonuclease activity"/>
    <property type="evidence" value="ECO:0007669"/>
    <property type="project" value="UniProtKB-EC"/>
</dbReference>
<keyword evidence="2 13" id="KW-0963">Cytoplasm</keyword>
<dbReference type="EC" id="3.1.21.10" evidence="13 14"/>
<dbReference type="GO" id="GO:0005737">
    <property type="term" value="C:cytoplasm"/>
    <property type="evidence" value="ECO:0007669"/>
    <property type="project" value="UniProtKB-SubCell"/>
</dbReference>
<evidence type="ECO:0000256" key="6">
    <source>
        <dbReference type="ARBA" id="ARBA00022763"/>
    </source>
</evidence>
<comment type="function">
    <text evidence="13">Endonuclease that resolves Holliday junction intermediates in genetic recombination. Cleaves mobile four-strand junctions by introducing symmetrical nicks in paired strands. Promotes annealing of linear ssDNA with homologous dsDNA. Required for DNA repair, homologous recombination and chromosome segregation.</text>
</comment>
<evidence type="ECO:0000313" key="16">
    <source>
        <dbReference type="Proteomes" id="UP000051291"/>
    </source>
</evidence>
<keyword evidence="16" id="KW-1185">Reference proteome</keyword>
<dbReference type="SUPFAM" id="SSF52980">
    <property type="entry name" value="Restriction endonuclease-like"/>
    <property type="match status" value="1"/>
</dbReference>
<protein>
    <recommendedName>
        <fullName evidence="12 13">Holliday junction resolvase RecU</fullName>
        <ecNumber evidence="13 14">3.1.21.10</ecNumber>
    </recommendedName>
    <alternativeName>
        <fullName evidence="13">Recombination protein U homolog</fullName>
    </alternativeName>
</protein>
<dbReference type="GO" id="GO:0006310">
    <property type="term" value="P:DNA recombination"/>
    <property type="evidence" value="ECO:0007669"/>
    <property type="project" value="UniProtKB-UniRule"/>
</dbReference>
<dbReference type="PATRIC" id="fig|1423820.4.peg.1120"/>
<evidence type="ECO:0000256" key="14">
    <source>
        <dbReference type="NCBIfam" id="TIGR00648"/>
    </source>
</evidence>
<proteinExistence type="inferred from homology"/>
<dbReference type="InterPro" id="IPR011856">
    <property type="entry name" value="tRNA_endonuc-like_dom_sf"/>
</dbReference>
<evidence type="ECO:0000256" key="8">
    <source>
        <dbReference type="ARBA" id="ARBA00022842"/>
    </source>
</evidence>
<evidence type="ECO:0000256" key="12">
    <source>
        <dbReference type="ARBA" id="ARBA00029523"/>
    </source>
</evidence>
<evidence type="ECO:0000313" key="15">
    <source>
        <dbReference type="EMBL" id="KRM51902.1"/>
    </source>
</evidence>
<evidence type="ECO:0000256" key="10">
    <source>
        <dbReference type="ARBA" id="ARBA00023204"/>
    </source>
</evidence>
<comment type="cofactor">
    <cofactor evidence="13">
        <name>Mg(2+)</name>
        <dbReference type="ChEBI" id="CHEBI:18420"/>
    </cofactor>
    <text evidence="13">Binds 1 Mg(2+) ion per subunit.</text>
</comment>
<evidence type="ECO:0000256" key="1">
    <source>
        <dbReference type="ARBA" id="ARBA00004496"/>
    </source>
</evidence>
<dbReference type="InterPro" id="IPR004612">
    <property type="entry name" value="Resolv_RecU"/>
</dbReference>
<feature type="binding site" evidence="13">
    <location>
        <position position="115"/>
    </location>
    <ligand>
        <name>Mg(2+)</name>
        <dbReference type="ChEBI" id="CHEBI:18420"/>
    </ligand>
</feature>
<comment type="similarity">
    <text evidence="11 13">Belongs to the RecU family.</text>
</comment>
<keyword evidence="4 13" id="KW-0479">Metal-binding</keyword>
<dbReference type="AlphaFoldDB" id="A0A0R1ZAU6"/>
<evidence type="ECO:0000256" key="2">
    <source>
        <dbReference type="ARBA" id="ARBA00022490"/>
    </source>
</evidence>
<evidence type="ECO:0000256" key="13">
    <source>
        <dbReference type="HAMAP-Rule" id="MF_00130"/>
    </source>
</evidence>
<evidence type="ECO:0000256" key="9">
    <source>
        <dbReference type="ARBA" id="ARBA00023172"/>
    </source>
</evidence>
<dbReference type="GO" id="GO:0006281">
    <property type="term" value="P:DNA repair"/>
    <property type="evidence" value="ECO:0007669"/>
    <property type="project" value="UniProtKB-UniRule"/>
</dbReference>
<dbReference type="Gene3D" id="3.40.1350.10">
    <property type="match status" value="1"/>
</dbReference>
<evidence type="ECO:0000256" key="7">
    <source>
        <dbReference type="ARBA" id="ARBA00022801"/>
    </source>
</evidence>
<keyword evidence="7 13" id="KW-0378">Hydrolase</keyword>
<evidence type="ECO:0000256" key="3">
    <source>
        <dbReference type="ARBA" id="ARBA00022722"/>
    </source>
</evidence>
<dbReference type="GO" id="GO:0000287">
    <property type="term" value="F:magnesium ion binding"/>
    <property type="evidence" value="ECO:0007669"/>
    <property type="project" value="UniProtKB-UniRule"/>
</dbReference>
<organism evidence="15 16">
    <name type="scientific">Ligilactobacillus araffinosus DSM 20653</name>
    <dbReference type="NCBI Taxonomy" id="1423820"/>
    <lineage>
        <taxon>Bacteria</taxon>
        <taxon>Bacillati</taxon>
        <taxon>Bacillota</taxon>
        <taxon>Bacilli</taxon>
        <taxon>Lactobacillales</taxon>
        <taxon>Lactobacillaceae</taxon>
        <taxon>Ligilactobacillus</taxon>
    </lineage>
</organism>
<sequence length="221" mass="25935">MVKYRDRSVILMTLNYPNGQHYSQKQSNTFKAKHKSPSRIVYGNRGMTLEQEINDSNQYYLEREIAVIHKKPIPIQIVDVDYPKRSAAVIKKAYFKTPSTTDYNGIYRGYYLDFEAKETKNKTAFPLSNFHEHQIKHMKACEKQHGICFTIIRFVSQNELYLMPTSLLFNYWDNQAHGRKSIPKKEIEDVSFKIEYGLQPQIPYLKAVDLLINQIEGDNNE</sequence>
<keyword evidence="8 13" id="KW-0460">Magnesium</keyword>
<dbReference type="NCBIfam" id="TIGR00648">
    <property type="entry name" value="recU"/>
    <property type="match status" value="1"/>
</dbReference>
<dbReference type="GO" id="GO:0007059">
    <property type="term" value="P:chromosome segregation"/>
    <property type="evidence" value="ECO:0007669"/>
    <property type="project" value="UniProtKB-UniRule"/>
</dbReference>
<feature type="site" description="Transition state stabilizer" evidence="13">
    <location>
        <position position="117"/>
    </location>
</feature>
<dbReference type="GO" id="GO:0003676">
    <property type="term" value="F:nucleic acid binding"/>
    <property type="evidence" value="ECO:0007669"/>
    <property type="project" value="InterPro"/>
</dbReference>
<keyword evidence="10 13" id="KW-0234">DNA repair</keyword>
<dbReference type="NCBIfam" id="NF002584">
    <property type="entry name" value="PRK02234.1-5"/>
    <property type="match status" value="1"/>
</dbReference>